<feature type="region of interest" description="Disordered" evidence="1">
    <location>
        <begin position="110"/>
        <end position="169"/>
    </location>
</feature>
<reference evidence="2" key="1">
    <citation type="submission" date="2022-11" db="EMBL/GenBank/DDBJ databases">
        <title>Chromosomal genome sequence assembly and mating type (MAT) locus characterization of the leprose asexual lichenized fungus Lepraria neglecta (Nyl.) Erichsen.</title>
        <authorList>
            <person name="Allen J.L."/>
            <person name="Pfeffer B."/>
        </authorList>
    </citation>
    <scope>NUCLEOTIDE SEQUENCE</scope>
    <source>
        <strain evidence="2">Allen 5258</strain>
    </source>
</reference>
<dbReference type="AlphaFoldDB" id="A0AAD9ZB74"/>
<proteinExistence type="predicted"/>
<accession>A0AAD9ZB74</accession>
<feature type="compositionally biased region" description="Basic and acidic residues" evidence="1">
    <location>
        <begin position="159"/>
        <end position="169"/>
    </location>
</feature>
<dbReference type="EMBL" id="JASNWA010000007">
    <property type="protein sequence ID" value="KAK3173582.1"/>
    <property type="molecule type" value="Genomic_DNA"/>
</dbReference>
<evidence type="ECO:0000256" key="1">
    <source>
        <dbReference type="SAM" id="MobiDB-lite"/>
    </source>
</evidence>
<dbReference type="Proteomes" id="UP001276659">
    <property type="component" value="Unassembled WGS sequence"/>
</dbReference>
<gene>
    <name evidence="2" type="ORF">OEA41_006913</name>
</gene>
<protein>
    <recommendedName>
        <fullName evidence="4">SCP domain-containing protein</fullName>
    </recommendedName>
</protein>
<evidence type="ECO:0008006" key="4">
    <source>
        <dbReference type="Google" id="ProtNLM"/>
    </source>
</evidence>
<sequence length="267" mass="27902">MRTSIILPILLGAGAFGHPHLKLNNPLGHVHHKRQAPAEVHTIVEGSVVNIEDVFVQTVYANGGAPKASPAPVVNYHPQEKAAAAPVVTTTAAPAPKTTPVQVKADYVVPSPQETNTPAPQPSSTPAPAASSSNDGAPTSGGKSMLETANYFPNAGKTNNDDGGNKMTHELNSGSFAQCIAEGSDTTASGSWSPFDLIYLGWLCEIPNSDLGDDCAVMEAATHMQVNTADPGHANILRTEGYTQIGCNYITATEPQIYAGLWTCDFA</sequence>
<comment type="caution">
    <text evidence="2">The sequence shown here is derived from an EMBL/GenBank/DDBJ whole genome shotgun (WGS) entry which is preliminary data.</text>
</comment>
<keyword evidence="3" id="KW-1185">Reference proteome</keyword>
<evidence type="ECO:0000313" key="2">
    <source>
        <dbReference type="EMBL" id="KAK3173582.1"/>
    </source>
</evidence>
<name>A0AAD9ZB74_9LECA</name>
<evidence type="ECO:0000313" key="3">
    <source>
        <dbReference type="Proteomes" id="UP001276659"/>
    </source>
</evidence>
<organism evidence="2 3">
    <name type="scientific">Lepraria neglecta</name>
    <dbReference type="NCBI Taxonomy" id="209136"/>
    <lineage>
        <taxon>Eukaryota</taxon>
        <taxon>Fungi</taxon>
        <taxon>Dikarya</taxon>
        <taxon>Ascomycota</taxon>
        <taxon>Pezizomycotina</taxon>
        <taxon>Lecanoromycetes</taxon>
        <taxon>OSLEUM clade</taxon>
        <taxon>Lecanoromycetidae</taxon>
        <taxon>Lecanorales</taxon>
        <taxon>Lecanorineae</taxon>
        <taxon>Stereocaulaceae</taxon>
        <taxon>Lepraria</taxon>
    </lineage>
</organism>